<gene>
    <name evidence="2" type="ORF">Afe05nite_45780</name>
</gene>
<dbReference type="InterPro" id="IPR004993">
    <property type="entry name" value="GH3"/>
</dbReference>
<reference evidence="2" key="1">
    <citation type="submission" date="2021-01" db="EMBL/GenBank/DDBJ databases">
        <title>Whole genome shotgun sequence of Actinoplanes ferrugineus NBRC 15555.</title>
        <authorList>
            <person name="Komaki H."/>
            <person name="Tamura T."/>
        </authorList>
    </citation>
    <scope>NUCLEOTIDE SEQUENCE</scope>
    <source>
        <strain evidence="2">NBRC 15555</strain>
    </source>
</reference>
<proteinExistence type="predicted"/>
<dbReference type="Pfam" id="PF03321">
    <property type="entry name" value="GH3"/>
    <property type="match status" value="1"/>
</dbReference>
<accession>A0A919MEG1</accession>
<dbReference type="GO" id="GO:0005737">
    <property type="term" value="C:cytoplasm"/>
    <property type="evidence" value="ECO:0007669"/>
    <property type="project" value="TreeGrafter"/>
</dbReference>
<dbReference type="Proteomes" id="UP000598174">
    <property type="component" value="Unassembled WGS sequence"/>
</dbReference>
<dbReference type="AlphaFoldDB" id="A0A919MEG1"/>
<dbReference type="PANTHER" id="PTHR31901:SF9">
    <property type="entry name" value="GH3 DOMAIN-CONTAINING PROTEIN"/>
    <property type="match status" value="1"/>
</dbReference>
<name>A0A919MEG1_9ACTN</name>
<evidence type="ECO:0000259" key="1">
    <source>
        <dbReference type="Pfam" id="PF23571"/>
    </source>
</evidence>
<evidence type="ECO:0000313" key="2">
    <source>
        <dbReference type="EMBL" id="GIE12738.1"/>
    </source>
</evidence>
<dbReference type="Pfam" id="PF23571">
    <property type="entry name" value="GH3_M"/>
    <property type="match status" value="1"/>
</dbReference>
<dbReference type="GO" id="GO:0016881">
    <property type="term" value="F:acid-amino acid ligase activity"/>
    <property type="evidence" value="ECO:0007669"/>
    <property type="project" value="TreeGrafter"/>
</dbReference>
<keyword evidence="3" id="KW-1185">Reference proteome</keyword>
<dbReference type="PANTHER" id="PTHR31901">
    <property type="entry name" value="GH3 DOMAIN-CONTAINING PROTEIN"/>
    <property type="match status" value="1"/>
</dbReference>
<organism evidence="2 3">
    <name type="scientific">Paractinoplanes ferrugineus</name>
    <dbReference type="NCBI Taxonomy" id="113564"/>
    <lineage>
        <taxon>Bacteria</taxon>
        <taxon>Bacillati</taxon>
        <taxon>Actinomycetota</taxon>
        <taxon>Actinomycetes</taxon>
        <taxon>Micromonosporales</taxon>
        <taxon>Micromonosporaceae</taxon>
        <taxon>Paractinoplanes</taxon>
    </lineage>
</organism>
<evidence type="ECO:0000313" key="3">
    <source>
        <dbReference type="Proteomes" id="UP000598174"/>
    </source>
</evidence>
<dbReference type="RefSeq" id="WP_203819191.1">
    <property type="nucleotide sequence ID" value="NZ_BAAABP010000022.1"/>
</dbReference>
<dbReference type="EMBL" id="BOMM01000040">
    <property type="protein sequence ID" value="GIE12738.1"/>
    <property type="molecule type" value="Genomic_DNA"/>
</dbReference>
<sequence length="536" mass="58549">MQADRVLTEQQRLLSTLERPEQVQSELLAGILATNQDTDYSRVHALSKVGDADEYRRAVPIRTHEDLMPWIDRMLAGESRVLTAEDPVMYFSSSGSTGREKHIPVTPSYMREVFLPFYYASFGVLVRSMPQLLSSADEVLNLWQDPGSPKGSTRGGQQHIGPSQVDYQQFGESSAAAPGGNASWSRIPPELADADPYERAYFKLRLAAEQNIRLLIAVNPALAAGLPYQLAQVWPRLVEEIRAGTLGGRPHGTPDPVRADEIARHAAEHGTLRPRDLWPELSAIVVWNSALGSLYLPNLSESYGPGVELIDAPIASSEGPAAVPVDRSPLGAPLYLPGCFYEFVPADRRLTEDAETVLAHELEVGRDYHLVVSHLGGLYRCAITDVVEVTGHLGRTPRIRYAGRGVERPLAGIRLTEPSVIRALAAAVADTGARLRNATVKPAGDRYQVAVAGDLPEGFAAALDARLGETADGYRAARTAGTLAPVQVVRVHHDAFLHEWERSIRAGQRPSRVKDRIFLPGTETWARIVTDQEVAA</sequence>
<protein>
    <recommendedName>
        <fullName evidence="1">GH3 middle domain-containing protein</fullName>
    </recommendedName>
</protein>
<feature type="domain" description="GH3 middle" evidence="1">
    <location>
        <begin position="338"/>
        <end position="404"/>
    </location>
</feature>
<comment type="caution">
    <text evidence="2">The sequence shown here is derived from an EMBL/GenBank/DDBJ whole genome shotgun (WGS) entry which is preliminary data.</text>
</comment>
<dbReference type="InterPro" id="IPR055377">
    <property type="entry name" value="GH3_M"/>
</dbReference>